<reference evidence="8" key="1">
    <citation type="submission" date="2022-04" db="EMBL/GenBank/DDBJ databases">
        <title>Carnegiea gigantea Genome sequencing and assembly v2.</title>
        <authorList>
            <person name="Copetti D."/>
            <person name="Sanderson M.J."/>
            <person name="Burquez A."/>
            <person name="Wojciechowski M.F."/>
        </authorList>
    </citation>
    <scope>NUCLEOTIDE SEQUENCE</scope>
    <source>
        <strain evidence="8">SGP5-SGP5p</strain>
        <tissue evidence="8">Aerial part</tissue>
    </source>
</reference>
<organism evidence="8 9">
    <name type="scientific">Carnegiea gigantea</name>
    <dbReference type="NCBI Taxonomy" id="171969"/>
    <lineage>
        <taxon>Eukaryota</taxon>
        <taxon>Viridiplantae</taxon>
        <taxon>Streptophyta</taxon>
        <taxon>Embryophyta</taxon>
        <taxon>Tracheophyta</taxon>
        <taxon>Spermatophyta</taxon>
        <taxon>Magnoliopsida</taxon>
        <taxon>eudicotyledons</taxon>
        <taxon>Gunneridae</taxon>
        <taxon>Pentapetalae</taxon>
        <taxon>Caryophyllales</taxon>
        <taxon>Cactineae</taxon>
        <taxon>Cactaceae</taxon>
        <taxon>Cactoideae</taxon>
        <taxon>Echinocereeae</taxon>
        <taxon>Carnegiea</taxon>
    </lineage>
</organism>
<evidence type="ECO:0000313" key="9">
    <source>
        <dbReference type="Proteomes" id="UP001153076"/>
    </source>
</evidence>
<evidence type="ECO:0000256" key="7">
    <source>
        <dbReference type="SAM" id="Phobius"/>
    </source>
</evidence>
<keyword evidence="6 7" id="KW-0472">Membrane</keyword>
<evidence type="ECO:0000256" key="5">
    <source>
        <dbReference type="ARBA" id="ARBA00022989"/>
    </source>
</evidence>
<dbReference type="InterPro" id="IPR019379">
    <property type="entry name" value="Gamma_Secretase_Asp_P_PEN2"/>
</dbReference>
<feature type="transmembrane region" description="Helical" evidence="7">
    <location>
        <begin position="140"/>
        <end position="162"/>
    </location>
</feature>
<dbReference type="AlphaFoldDB" id="A0A9Q1L001"/>
<evidence type="ECO:0008006" key="10">
    <source>
        <dbReference type="Google" id="ProtNLM"/>
    </source>
</evidence>
<keyword evidence="9" id="KW-1185">Reference proteome</keyword>
<sequence length="202" mass="23008">MERSAHRDPSLLPLQNPATVAGNPAASLRWPTIDGPVGLSEEESETYARRFYKFGFLLLPWLWAVNCFYFWPVLRHSRSFPSFRRLSSVVPLSECRGPDGYGRIMNNTATRCFTTDIAALWLILLYFLKVHSFSVFADVVRSAIGFTIFTILLFSWALTFSIGGERLFGPVWDKLVMYNVADELGLTDLNWGEGKKNNNKKK</sequence>
<dbReference type="OrthoDB" id="524898at2759"/>
<evidence type="ECO:0000256" key="1">
    <source>
        <dbReference type="ARBA" id="ARBA00004141"/>
    </source>
</evidence>
<evidence type="ECO:0000256" key="3">
    <source>
        <dbReference type="ARBA" id="ARBA00022692"/>
    </source>
</evidence>
<feature type="transmembrane region" description="Helical" evidence="7">
    <location>
        <begin position="54"/>
        <end position="74"/>
    </location>
</feature>
<keyword evidence="3 7" id="KW-0812">Transmembrane</keyword>
<comment type="subcellular location">
    <subcellularLocation>
        <location evidence="1">Membrane</location>
        <topology evidence="1">Multi-pass membrane protein</topology>
    </subcellularLocation>
</comment>
<dbReference type="Proteomes" id="UP001153076">
    <property type="component" value="Unassembled WGS sequence"/>
</dbReference>
<name>A0A9Q1L001_9CARY</name>
<dbReference type="EMBL" id="JAKOGI010000002">
    <property type="protein sequence ID" value="KAJ8453095.1"/>
    <property type="molecule type" value="Genomic_DNA"/>
</dbReference>
<dbReference type="Pfam" id="PF10251">
    <property type="entry name" value="PEN-2"/>
    <property type="match status" value="2"/>
</dbReference>
<gene>
    <name evidence="8" type="ORF">Cgig2_014858</name>
</gene>
<evidence type="ECO:0000256" key="6">
    <source>
        <dbReference type="ARBA" id="ARBA00023136"/>
    </source>
</evidence>
<protein>
    <recommendedName>
        <fullName evidence="10">Gamma-secretase subunit PEN-2</fullName>
    </recommendedName>
</protein>
<evidence type="ECO:0000256" key="4">
    <source>
        <dbReference type="ARBA" id="ARBA00022976"/>
    </source>
</evidence>
<comment type="similarity">
    <text evidence="2">Belongs to the PEN-2 family.</text>
</comment>
<dbReference type="PANTHER" id="PTHR16318:SF0">
    <property type="entry name" value="GAMMA-SECRETASE SUBUNIT PEN-2"/>
    <property type="match status" value="1"/>
</dbReference>
<proteinExistence type="inferred from homology"/>
<evidence type="ECO:0000313" key="8">
    <source>
        <dbReference type="EMBL" id="KAJ8453095.1"/>
    </source>
</evidence>
<dbReference type="PANTHER" id="PTHR16318">
    <property type="entry name" value="GAMMA-SECRETASE SUBUNIT PEN-2"/>
    <property type="match status" value="1"/>
</dbReference>
<keyword evidence="5 7" id="KW-1133">Transmembrane helix</keyword>
<dbReference type="GO" id="GO:0007219">
    <property type="term" value="P:Notch signaling pathway"/>
    <property type="evidence" value="ECO:0007669"/>
    <property type="project" value="UniProtKB-KW"/>
</dbReference>
<accession>A0A9Q1L001</accession>
<dbReference type="GO" id="GO:0070765">
    <property type="term" value="C:gamma-secretase complex"/>
    <property type="evidence" value="ECO:0007669"/>
    <property type="project" value="TreeGrafter"/>
</dbReference>
<comment type="caution">
    <text evidence="8">The sequence shown here is derived from an EMBL/GenBank/DDBJ whole genome shotgun (WGS) entry which is preliminary data.</text>
</comment>
<keyword evidence="4" id="KW-0914">Notch signaling pathway</keyword>
<feature type="transmembrane region" description="Helical" evidence="7">
    <location>
        <begin position="108"/>
        <end position="128"/>
    </location>
</feature>
<evidence type="ECO:0000256" key="2">
    <source>
        <dbReference type="ARBA" id="ARBA00009607"/>
    </source>
</evidence>